<keyword evidence="8" id="KW-0406">Ion transport</keyword>
<evidence type="ECO:0000313" key="16">
    <source>
        <dbReference type="Proteomes" id="UP000266841"/>
    </source>
</evidence>
<feature type="transmembrane region" description="Helical" evidence="13">
    <location>
        <begin position="272"/>
        <end position="296"/>
    </location>
</feature>
<feature type="transmembrane region" description="Helical" evidence="13">
    <location>
        <begin position="139"/>
        <end position="157"/>
    </location>
</feature>
<feature type="signal peptide" evidence="14">
    <location>
        <begin position="1"/>
        <end position="22"/>
    </location>
</feature>
<dbReference type="PANTHER" id="PTHR23516">
    <property type="entry name" value="SAM (S-ADENOSYL METHIONINE) TRANSPORTER"/>
    <property type="match status" value="1"/>
</dbReference>
<dbReference type="OMA" id="GFEACIG"/>
<evidence type="ECO:0000256" key="13">
    <source>
        <dbReference type="SAM" id="Phobius"/>
    </source>
</evidence>
<sequence length="593" mass="60933">MRSRTIATAVTTVLCLWPVAAASAFATRSAPMTNPSAISSSVGPMRRSDVSIGRRTESGLVGSDAISRSSGSPSSTSLSLSIPRGGAAAVSELMTTPNGAFNAALAVLAASTAALKLGNRSDGDGGSDTQAKDPKVKSLQIKFLSVFWLLRMADWLQGPYFYQVYASKSFNTAAGSAMTWVSRLFLTGFASTAVFGPLVGRLCDTYGRKAGTLAFSLLYSLGAMSTRSNLLGVLLLGRVLGGIGTSLLFSAPEAWLVGEAGREGVESSLGETFGLAYAGDSIVAILAGQIAGLAAAQRGPSGPFEVSVGFLVLGGLLASLLWRENVASGVSETSSDGDEDSSEDEKSAPTILDAIKVVRADPKIMLVGSMQSLFEAAMYIFVLNWPPAVSGVVSSYFAKFASDSSAAIGTPYGTVFSCFMACCLLGSTVFGQLTSSSRVDKDGNSKAVSTESFALGMLVLAAAAMGTAAMTIGSVPGALASLPVIGKLAGLISSPGAVLSTLMLALFAFEACVGMYFPTIGTLRSKYFPDSHRGVVMNLFGIPLNAMVVTVFLSIERLGARGALGVSTAALSLAALCGLKLKTLVNKSEEDSS</sequence>
<reference evidence="15 16" key="1">
    <citation type="journal article" date="2012" name="Genome Biol.">
        <title>Genome and low-iron response of an oceanic diatom adapted to chronic iron limitation.</title>
        <authorList>
            <person name="Lommer M."/>
            <person name="Specht M."/>
            <person name="Roy A.S."/>
            <person name="Kraemer L."/>
            <person name="Andreson R."/>
            <person name="Gutowska M.A."/>
            <person name="Wolf J."/>
            <person name="Bergner S.V."/>
            <person name="Schilhabel M.B."/>
            <person name="Klostermeier U.C."/>
            <person name="Beiko R.G."/>
            <person name="Rosenstiel P."/>
            <person name="Hippler M."/>
            <person name="Laroche J."/>
        </authorList>
    </citation>
    <scope>NUCLEOTIDE SEQUENCE [LARGE SCALE GENOMIC DNA]</scope>
    <source>
        <strain evidence="15 16">CCMP1005</strain>
    </source>
</reference>
<feature type="compositionally biased region" description="Polar residues" evidence="12">
    <location>
        <begin position="33"/>
        <end position="42"/>
    </location>
</feature>
<evidence type="ECO:0000256" key="7">
    <source>
        <dbReference type="ARBA" id="ARBA00022989"/>
    </source>
</evidence>
<evidence type="ECO:0000313" key="15">
    <source>
        <dbReference type="EMBL" id="EJK47679.1"/>
    </source>
</evidence>
<evidence type="ECO:0000256" key="9">
    <source>
        <dbReference type="ARBA" id="ARBA00023136"/>
    </source>
</evidence>
<dbReference type="EMBL" id="AGNL01046729">
    <property type="protein sequence ID" value="EJK47679.1"/>
    <property type="molecule type" value="Genomic_DNA"/>
</dbReference>
<dbReference type="OrthoDB" id="263957at2759"/>
<feature type="transmembrane region" description="Helical" evidence="13">
    <location>
        <begin position="376"/>
        <end position="398"/>
    </location>
</feature>
<dbReference type="AlphaFoldDB" id="K0R6W3"/>
<evidence type="ECO:0000256" key="2">
    <source>
        <dbReference type="ARBA" id="ARBA00004651"/>
    </source>
</evidence>
<evidence type="ECO:0000256" key="5">
    <source>
        <dbReference type="ARBA" id="ARBA00022475"/>
    </source>
</evidence>
<dbReference type="eggNOG" id="KOG4332">
    <property type="taxonomic scope" value="Eukaryota"/>
</dbReference>
<keyword evidence="16" id="KW-1185">Reference proteome</keyword>
<evidence type="ECO:0000256" key="14">
    <source>
        <dbReference type="SAM" id="SignalP"/>
    </source>
</evidence>
<keyword evidence="5" id="KW-1003">Cell membrane</keyword>
<comment type="subcellular location">
    <subcellularLocation>
        <location evidence="2">Cell membrane</location>
        <topology evidence="2">Multi-pass membrane protein</topology>
    </subcellularLocation>
</comment>
<dbReference type="InterPro" id="IPR008509">
    <property type="entry name" value="MOT2/MFSD5"/>
</dbReference>
<feature type="transmembrane region" description="Helical" evidence="13">
    <location>
        <begin position="537"/>
        <end position="555"/>
    </location>
</feature>
<keyword evidence="6 13" id="KW-0812">Transmembrane</keyword>
<dbReference type="GO" id="GO:0006811">
    <property type="term" value="P:monoatomic ion transport"/>
    <property type="evidence" value="ECO:0007669"/>
    <property type="project" value="UniProtKB-KW"/>
</dbReference>
<evidence type="ECO:0000256" key="4">
    <source>
        <dbReference type="ARBA" id="ARBA00022448"/>
    </source>
</evidence>
<gene>
    <name evidence="15" type="ORF">THAOC_33582</name>
</gene>
<dbReference type="InterPro" id="IPR036259">
    <property type="entry name" value="MFS_trans_sf"/>
</dbReference>
<keyword evidence="7 13" id="KW-1133">Transmembrane helix</keyword>
<feature type="transmembrane region" description="Helical" evidence="13">
    <location>
        <begin position="303"/>
        <end position="322"/>
    </location>
</feature>
<feature type="chain" id="PRO_5003838924" description="Molybdate-anion transporter" evidence="14">
    <location>
        <begin position="23"/>
        <end position="593"/>
    </location>
</feature>
<feature type="transmembrane region" description="Helical" evidence="13">
    <location>
        <begin position="497"/>
        <end position="517"/>
    </location>
</feature>
<comment type="function">
    <text evidence="1">Mediates high-affinity intracellular uptake of the rare oligo-element molybdenum.</text>
</comment>
<protein>
    <recommendedName>
        <fullName evidence="3">Molybdate-anion transporter</fullName>
    </recommendedName>
    <alternativeName>
        <fullName evidence="10">Major facilitator superfamily domain-containing protein 5</fullName>
    </alternativeName>
    <alternativeName>
        <fullName evidence="11">Molybdate transporter 2 homolog</fullName>
    </alternativeName>
</protein>
<dbReference type="SUPFAM" id="SSF103473">
    <property type="entry name" value="MFS general substrate transporter"/>
    <property type="match status" value="1"/>
</dbReference>
<feature type="region of interest" description="Disordered" evidence="12">
    <location>
        <begin position="33"/>
        <end position="54"/>
    </location>
</feature>
<feature type="transmembrane region" description="Helical" evidence="13">
    <location>
        <begin position="177"/>
        <end position="199"/>
    </location>
</feature>
<proteinExistence type="predicted"/>
<dbReference type="GO" id="GO:0005886">
    <property type="term" value="C:plasma membrane"/>
    <property type="evidence" value="ECO:0007669"/>
    <property type="project" value="UniProtKB-SubCell"/>
</dbReference>
<comment type="caution">
    <text evidence="15">The sequence shown here is derived from an EMBL/GenBank/DDBJ whole genome shotgun (WGS) entry which is preliminary data.</text>
</comment>
<dbReference type="PANTHER" id="PTHR23516:SF1">
    <property type="entry name" value="MOLYBDATE-ANION TRANSPORTER"/>
    <property type="match status" value="1"/>
</dbReference>
<dbReference type="Pfam" id="PF05631">
    <property type="entry name" value="MFS_5"/>
    <property type="match status" value="1"/>
</dbReference>
<evidence type="ECO:0000256" key="8">
    <source>
        <dbReference type="ARBA" id="ARBA00023065"/>
    </source>
</evidence>
<evidence type="ECO:0000256" key="11">
    <source>
        <dbReference type="ARBA" id="ARBA00032555"/>
    </source>
</evidence>
<keyword evidence="14" id="KW-0732">Signal</keyword>
<evidence type="ECO:0000256" key="6">
    <source>
        <dbReference type="ARBA" id="ARBA00022692"/>
    </source>
</evidence>
<feature type="transmembrane region" description="Helical" evidence="13">
    <location>
        <begin position="230"/>
        <end position="252"/>
    </location>
</feature>
<keyword evidence="4" id="KW-0813">Transport</keyword>
<accession>K0R6W3</accession>
<evidence type="ECO:0000256" key="3">
    <source>
        <dbReference type="ARBA" id="ARBA00021242"/>
    </source>
</evidence>
<feature type="transmembrane region" description="Helical" evidence="13">
    <location>
        <begin position="453"/>
        <end position="485"/>
    </location>
</feature>
<dbReference type="GO" id="GO:0015098">
    <property type="term" value="F:molybdate ion transmembrane transporter activity"/>
    <property type="evidence" value="ECO:0007669"/>
    <property type="project" value="InterPro"/>
</dbReference>
<dbReference type="Gene3D" id="1.20.1250.20">
    <property type="entry name" value="MFS general substrate transporter like domains"/>
    <property type="match status" value="1"/>
</dbReference>
<name>K0R6W3_THAOC</name>
<feature type="transmembrane region" description="Helical" evidence="13">
    <location>
        <begin position="410"/>
        <end position="433"/>
    </location>
</feature>
<organism evidence="15 16">
    <name type="scientific">Thalassiosira oceanica</name>
    <name type="common">Marine diatom</name>
    <dbReference type="NCBI Taxonomy" id="159749"/>
    <lineage>
        <taxon>Eukaryota</taxon>
        <taxon>Sar</taxon>
        <taxon>Stramenopiles</taxon>
        <taxon>Ochrophyta</taxon>
        <taxon>Bacillariophyta</taxon>
        <taxon>Coscinodiscophyceae</taxon>
        <taxon>Thalassiosirophycidae</taxon>
        <taxon>Thalassiosirales</taxon>
        <taxon>Thalassiosiraceae</taxon>
        <taxon>Thalassiosira</taxon>
    </lineage>
</organism>
<dbReference type="Proteomes" id="UP000266841">
    <property type="component" value="Unassembled WGS sequence"/>
</dbReference>
<evidence type="ECO:0000256" key="12">
    <source>
        <dbReference type="SAM" id="MobiDB-lite"/>
    </source>
</evidence>
<evidence type="ECO:0000256" key="1">
    <source>
        <dbReference type="ARBA" id="ARBA00003019"/>
    </source>
</evidence>
<evidence type="ECO:0000256" key="10">
    <source>
        <dbReference type="ARBA" id="ARBA00030646"/>
    </source>
</evidence>
<keyword evidence="9 13" id="KW-0472">Membrane</keyword>